<dbReference type="InterPro" id="IPR036625">
    <property type="entry name" value="E3-bd_dom_sf"/>
</dbReference>
<dbReference type="AlphaFoldDB" id="A0A165HD69"/>
<feature type="domain" description="Lipoyl-binding" evidence="5">
    <location>
        <begin position="30"/>
        <end position="106"/>
    </location>
</feature>
<feature type="compositionally biased region" description="Pro residues" evidence="4">
    <location>
        <begin position="120"/>
        <end position="148"/>
    </location>
</feature>
<dbReference type="FunFam" id="2.40.50.100:FF:000010">
    <property type="entry name" value="Acetyltransferase component of pyruvate dehydrogenase complex"/>
    <property type="match status" value="1"/>
</dbReference>
<dbReference type="InterPro" id="IPR045257">
    <property type="entry name" value="E2/Pdx1"/>
</dbReference>
<keyword evidence="8" id="KW-1185">Reference proteome</keyword>
<dbReference type="Gene3D" id="2.40.50.100">
    <property type="match status" value="1"/>
</dbReference>
<evidence type="ECO:0000259" key="6">
    <source>
        <dbReference type="PROSITE" id="PS51826"/>
    </source>
</evidence>
<dbReference type="InterPro" id="IPR000089">
    <property type="entry name" value="Biotin_lipoyl"/>
</dbReference>
<evidence type="ECO:0000313" key="7">
    <source>
        <dbReference type="EMBL" id="KZT11578.1"/>
    </source>
</evidence>
<protein>
    <submittedName>
        <fullName evidence="7">Single hybrid motif-containing protein</fullName>
    </submittedName>
</protein>
<dbReference type="InterPro" id="IPR011053">
    <property type="entry name" value="Single_hybrid_motif"/>
</dbReference>
<dbReference type="InParanoid" id="A0A165HD69"/>
<feature type="compositionally biased region" description="Pro residues" evidence="4">
    <location>
        <begin position="233"/>
        <end position="242"/>
    </location>
</feature>
<reference evidence="7 8" key="1">
    <citation type="journal article" date="2016" name="Mol. Biol. Evol.">
        <title>Comparative Genomics of Early-Diverging Mushroom-Forming Fungi Provides Insights into the Origins of Lignocellulose Decay Capabilities.</title>
        <authorList>
            <person name="Nagy L.G."/>
            <person name="Riley R."/>
            <person name="Tritt A."/>
            <person name="Adam C."/>
            <person name="Daum C."/>
            <person name="Floudas D."/>
            <person name="Sun H."/>
            <person name="Yadav J.S."/>
            <person name="Pangilinan J."/>
            <person name="Larsson K.H."/>
            <person name="Matsuura K."/>
            <person name="Barry K."/>
            <person name="Labutti K."/>
            <person name="Kuo R."/>
            <person name="Ohm R.A."/>
            <person name="Bhattacharya S.S."/>
            <person name="Shirouzu T."/>
            <person name="Yoshinaga Y."/>
            <person name="Martin F.M."/>
            <person name="Grigoriev I.V."/>
            <person name="Hibbett D.S."/>
        </authorList>
    </citation>
    <scope>NUCLEOTIDE SEQUENCE [LARGE SCALE GENOMIC DNA]</scope>
    <source>
        <strain evidence="7 8">93-53</strain>
    </source>
</reference>
<sequence>MQSLRQLSKVAARSTTSKRWLQTTAARHAITNFTMPAMSPTMTEGGISSWKKKEGEKFSAGDVLLEVETDKATMDVEAPDDGVMGKILAPDGSKNIPVGQVIALLAEEGDDISNLQPPADLKPPAAPKQEAPPTPPPTSTPTPPPPASIPEKQQGQPSPPEGLAHHHMHPESSHPLFPSVVRLLEEAGIQNADEIKGTGVRGMLTKGDVLAYLGKASSPLGTYKVDMTEGATPPSPPSPPPQKQAVPVLDGAAVRRLIVNNMLQASLKAQAAAVPKVVADFDSIIADYLPATESTPSAKASPAKAEKASAGDLEKLLKAR</sequence>
<dbReference type="PROSITE" id="PS51826">
    <property type="entry name" value="PSBD"/>
    <property type="match status" value="1"/>
</dbReference>
<dbReference type="Pfam" id="PF00364">
    <property type="entry name" value="Biotin_lipoyl"/>
    <property type="match status" value="1"/>
</dbReference>
<dbReference type="PROSITE" id="PS00189">
    <property type="entry name" value="LIPOYL"/>
    <property type="match status" value="1"/>
</dbReference>
<comment type="similarity">
    <text evidence="1">Belongs to the 2-oxoacid dehydrogenase family.</text>
</comment>
<evidence type="ECO:0000259" key="5">
    <source>
        <dbReference type="PROSITE" id="PS50968"/>
    </source>
</evidence>
<organism evidence="7 8">
    <name type="scientific">Laetiporus sulphureus 93-53</name>
    <dbReference type="NCBI Taxonomy" id="1314785"/>
    <lineage>
        <taxon>Eukaryota</taxon>
        <taxon>Fungi</taxon>
        <taxon>Dikarya</taxon>
        <taxon>Basidiomycota</taxon>
        <taxon>Agaricomycotina</taxon>
        <taxon>Agaricomycetes</taxon>
        <taxon>Polyporales</taxon>
        <taxon>Laetiporus</taxon>
    </lineage>
</organism>
<dbReference type="EMBL" id="KV427607">
    <property type="protein sequence ID" value="KZT11578.1"/>
    <property type="molecule type" value="Genomic_DNA"/>
</dbReference>
<feature type="domain" description="Peripheral subunit-binding (PSBD)" evidence="6">
    <location>
        <begin position="175"/>
        <end position="213"/>
    </location>
</feature>
<dbReference type="CDD" id="cd06849">
    <property type="entry name" value="lipoyl_domain"/>
    <property type="match status" value="1"/>
</dbReference>
<feature type="region of interest" description="Disordered" evidence="4">
    <location>
        <begin position="112"/>
        <end position="174"/>
    </location>
</feature>
<feature type="compositionally biased region" description="Low complexity" evidence="4">
    <location>
        <begin position="292"/>
        <end position="303"/>
    </location>
</feature>
<evidence type="ECO:0000256" key="1">
    <source>
        <dbReference type="ARBA" id="ARBA00007317"/>
    </source>
</evidence>
<evidence type="ECO:0000313" key="8">
    <source>
        <dbReference type="Proteomes" id="UP000076871"/>
    </source>
</evidence>
<feature type="region of interest" description="Disordered" evidence="4">
    <location>
        <begin position="292"/>
        <end position="320"/>
    </location>
</feature>
<dbReference type="InterPro" id="IPR003016">
    <property type="entry name" value="2-oxoA_DH_lipoyl-BS"/>
</dbReference>
<dbReference type="Gene3D" id="4.10.320.10">
    <property type="entry name" value="E3-binding domain"/>
    <property type="match status" value="1"/>
</dbReference>
<evidence type="ECO:0000256" key="3">
    <source>
        <dbReference type="ARBA" id="ARBA00022946"/>
    </source>
</evidence>
<dbReference type="GeneID" id="63827533"/>
<gene>
    <name evidence="7" type="ORF">LAESUDRAFT_734376</name>
</gene>
<proteinExistence type="inferred from homology"/>
<dbReference type="PANTHER" id="PTHR23151">
    <property type="entry name" value="DIHYDROLIPOAMIDE ACETYL/SUCCINYL-TRANSFERASE-RELATED"/>
    <property type="match status" value="1"/>
</dbReference>
<evidence type="ECO:0000256" key="2">
    <source>
        <dbReference type="ARBA" id="ARBA00022823"/>
    </source>
</evidence>
<name>A0A165HD69_9APHY</name>
<accession>A0A165HD69</accession>
<dbReference type="GO" id="GO:0004742">
    <property type="term" value="F:dihydrolipoyllysine-residue acetyltransferase activity"/>
    <property type="evidence" value="ECO:0007669"/>
    <property type="project" value="TreeGrafter"/>
</dbReference>
<dbReference type="STRING" id="1314785.A0A165HD69"/>
<dbReference type="GO" id="GO:0006086">
    <property type="term" value="P:pyruvate decarboxylation to acetyl-CoA"/>
    <property type="evidence" value="ECO:0007669"/>
    <property type="project" value="InterPro"/>
</dbReference>
<dbReference type="PROSITE" id="PS50968">
    <property type="entry name" value="BIOTINYL_LIPOYL"/>
    <property type="match status" value="1"/>
</dbReference>
<dbReference type="SUPFAM" id="SSF47005">
    <property type="entry name" value="Peripheral subunit-binding domain of 2-oxo acid dehydrogenase complex"/>
    <property type="match status" value="1"/>
</dbReference>
<dbReference type="RefSeq" id="XP_040769318.1">
    <property type="nucleotide sequence ID" value="XM_040910504.1"/>
</dbReference>
<dbReference type="OrthoDB" id="537444at2759"/>
<dbReference type="SUPFAM" id="SSF51230">
    <property type="entry name" value="Single hybrid motif"/>
    <property type="match status" value="1"/>
</dbReference>
<evidence type="ECO:0000256" key="4">
    <source>
        <dbReference type="SAM" id="MobiDB-lite"/>
    </source>
</evidence>
<feature type="compositionally biased region" description="Basic and acidic residues" evidence="4">
    <location>
        <begin position="304"/>
        <end position="320"/>
    </location>
</feature>
<dbReference type="PANTHER" id="PTHR23151:SF82">
    <property type="entry name" value="PYRUVATE DEHYDROGENASE COMPLEX PROTEIN X COMPONENT, MITOCHONDRIAL"/>
    <property type="match status" value="1"/>
</dbReference>
<dbReference type="GO" id="GO:0045254">
    <property type="term" value="C:pyruvate dehydrogenase complex"/>
    <property type="evidence" value="ECO:0007669"/>
    <property type="project" value="InterPro"/>
</dbReference>
<keyword evidence="2" id="KW-0450">Lipoyl</keyword>
<keyword evidence="3" id="KW-0809">Transit peptide</keyword>
<dbReference type="Proteomes" id="UP000076871">
    <property type="component" value="Unassembled WGS sequence"/>
</dbReference>
<dbReference type="InterPro" id="IPR004167">
    <property type="entry name" value="PSBD"/>
</dbReference>
<feature type="region of interest" description="Disordered" evidence="4">
    <location>
        <begin position="224"/>
        <end position="245"/>
    </location>
</feature>